<accession>M7XLV0</accession>
<evidence type="ECO:0000313" key="2">
    <source>
        <dbReference type="Proteomes" id="UP000010953"/>
    </source>
</evidence>
<dbReference type="AlphaFoldDB" id="M7XLV0"/>
<protein>
    <submittedName>
        <fullName evidence="1">Uncharacterized protein</fullName>
    </submittedName>
</protein>
<name>M7XLV0_9BACT</name>
<evidence type="ECO:0000313" key="1">
    <source>
        <dbReference type="EMBL" id="EMS35448.1"/>
    </source>
</evidence>
<dbReference type="EMBL" id="AMZY02000001">
    <property type="protein sequence ID" value="EMS35448.1"/>
    <property type="molecule type" value="Genomic_DNA"/>
</dbReference>
<gene>
    <name evidence="1" type="ORF">C943_00221</name>
</gene>
<comment type="caution">
    <text evidence="1">The sequence shown here is derived from an EMBL/GenBank/DDBJ whole genome shotgun (WGS) entry which is preliminary data.</text>
</comment>
<dbReference type="InParanoid" id="M7XLV0"/>
<organism evidence="1 2">
    <name type="scientific">Mariniradius saccharolyticus AK6</name>
    <dbReference type="NCBI Taxonomy" id="1239962"/>
    <lineage>
        <taxon>Bacteria</taxon>
        <taxon>Pseudomonadati</taxon>
        <taxon>Bacteroidota</taxon>
        <taxon>Cytophagia</taxon>
        <taxon>Cytophagales</taxon>
        <taxon>Cyclobacteriaceae</taxon>
        <taxon>Mariniradius</taxon>
    </lineage>
</organism>
<proteinExistence type="predicted"/>
<sequence>MVWEEKDHRRQLQILADRDSFFTHKIGMRQGGSKKSFVFYENRIKNPRSSEVQRTI</sequence>
<reference evidence="1" key="1">
    <citation type="submission" date="2013-01" db="EMBL/GenBank/DDBJ databases">
        <title>Genome assembly of Mariniradius saccharolyticus AK6.</title>
        <authorList>
            <person name="Vaidya B."/>
            <person name="Khatri I."/>
            <person name="Tanuku N.R.S."/>
            <person name="Subramanian S."/>
            <person name="Pinnaka A."/>
        </authorList>
    </citation>
    <scope>NUCLEOTIDE SEQUENCE [LARGE SCALE GENOMIC DNA]</scope>
    <source>
        <strain evidence="1">AK6</strain>
    </source>
</reference>
<keyword evidence="2" id="KW-1185">Reference proteome</keyword>
<dbReference type="Proteomes" id="UP000010953">
    <property type="component" value="Unassembled WGS sequence"/>
</dbReference>